<sequence>MQGDRGHGRGRGRRRLCRGGCRPAEGERQRCTLRQAPQPRDPPRPARHMAAPASLRFPQSIHKRASLFICAHKMHGARHFRGGS</sequence>
<evidence type="ECO:0000313" key="2">
    <source>
        <dbReference type="EMBL" id="SOY67912.1"/>
    </source>
</evidence>
<dbReference type="AlphaFoldDB" id="A0A375CCU2"/>
<dbReference type="EMBL" id="OFSQ01000038">
    <property type="protein sequence ID" value="SOY67912.1"/>
    <property type="molecule type" value="Genomic_DNA"/>
</dbReference>
<evidence type="ECO:0000256" key="1">
    <source>
        <dbReference type="SAM" id="MobiDB-lite"/>
    </source>
</evidence>
<dbReference type="Proteomes" id="UP000256780">
    <property type="component" value="Chromosome CBM2587_b"/>
</dbReference>
<accession>A0A375CCU2</accession>
<reference evidence="2" key="1">
    <citation type="submission" date="2018-01" db="EMBL/GenBank/DDBJ databases">
        <authorList>
            <person name="Clerissi C."/>
        </authorList>
    </citation>
    <scope>NUCLEOTIDE SEQUENCE</scope>
    <source>
        <strain evidence="2">Cupriavidus sp. LMG 19464</strain>
    </source>
</reference>
<organism evidence="2">
    <name type="scientific">Cupriavidus taiwanensis</name>
    <dbReference type="NCBI Taxonomy" id="164546"/>
    <lineage>
        <taxon>Bacteria</taxon>
        <taxon>Pseudomonadati</taxon>
        <taxon>Pseudomonadota</taxon>
        <taxon>Betaproteobacteria</taxon>
        <taxon>Burkholderiales</taxon>
        <taxon>Burkholderiaceae</taxon>
        <taxon>Cupriavidus</taxon>
    </lineage>
</organism>
<feature type="compositionally biased region" description="Basic residues" evidence="1">
    <location>
        <begin position="8"/>
        <end position="17"/>
    </location>
</feature>
<feature type="region of interest" description="Disordered" evidence="1">
    <location>
        <begin position="1"/>
        <end position="51"/>
    </location>
</feature>
<gene>
    <name evidence="2" type="ORF">CBM2587_B90362</name>
</gene>
<name>A0A375CCU2_9BURK</name>
<comment type="caution">
    <text evidence="2">The sequence shown here is derived from an EMBL/GenBank/DDBJ whole genome shotgun (WGS) entry which is preliminary data.</text>
</comment>
<protein>
    <submittedName>
        <fullName evidence="2">Uncharacterized protein</fullName>
    </submittedName>
</protein>
<proteinExistence type="predicted"/>